<feature type="transmembrane region" description="Helical" evidence="4">
    <location>
        <begin position="121"/>
        <end position="137"/>
    </location>
</feature>
<dbReference type="PANTHER" id="PTHR48012">
    <property type="entry name" value="STERILE20-LIKE KINASE, ISOFORM B-RELATED"/>
    <property type="match status" value="1"/>
</dbReference>
<evidence type="ECO:0000256" key="1">
    <source>
        <dbReference type="ARBA" id="ARBA00008874"/>
    </source>
</evidence>
<evidence type="ECO:0000313" key="7">
    <source>
        <dbReference type="Proteomes" id="UP000242913"/>
    </source>
</evidence>
<sequence length="177" mass="19976">VGKEAASGVVLITATVLKEVLRGLEYFHSSGQIHRDIKAGNILIADDGTVQIADFGVSGWLAASQGDLSRQASQPFVDYYRKFGIHSLEHRVGWLRRLIEKISCERVFEVFFFKKAKDKKYLVFALIVNLASMPLPSHYQSDAPNKGKIIMVNILSNKFAIYLIIRWTGRSNVIRKH</sequence>
<keyword evidence="4" id="KW-0472">Membrane</keyword>
<dbReference type="Pfam" id="PF00069">
    <property type="entry name" value="Pkinase"/>
    <property type="match status" value="1"/>
</dbReference>
<proteinExistence type="inferred from homology"/>
<dbReference type="GO" id="GO:0005737">
    <property type="term" value="C:cytoplasm"/>
    <property type="evidence" value="ECO:0007669"/>
    <property type="project" value="TreeGrafter"/>
</dbReference>
<dbReference type="EMBL" id="KZ270048">
    <property type="protein sequence ID" value="OZC06994.1"/>
    <property type="molecule type" value="Genomic_DNA"/>
</dbReference>
<evidence type="ECO:0000256" key="4">
    <source>
        <dbReference type="SAM" id="Phobius"/>
    </source>
</evidence>
<feature type="domain" description="Protein kinase" evidence="5">
    <location>
        <begin position="1"/>
        <end position="177"/>
    </location>
</feature>
<evidence type="ECO:0000313" key="6">
    <source>
        <dbReference type="EMBL" id="OZC06994.1"/>
    </source>
</evidence>
<keyword evidence="4" id="KW-1133">Transmembrane helix</keyword>
<keyword evidence="3" id="KW-0067">ATP-binding</keyword>
<organism evidence="6 7">
    <name type="scientific">Onchocerca flexuosa</name>
    <dbReference type="NCBI Taxonomy" id="387005"/>
    <lineage>
        <taxon>Eukaryota</taxon>
        <taxon>Metazoa</taxon>
        <taxon>Ecdysozoa</taxon>
        <taxon>Nematoda</taxon>
        <taxon>Chromadorea</taxon>
        <taxon>Rhabditida</taxon>
        <taxon>Spirurina</taxon>
        <taxon>Spiruromorpha</taxon>
        <taxon>Filarioidea</taxon>
        <taxon>Onchocercidae</taxon>
        <taxon>Onchocerca</taxon>
    </lineage>
</organism>
<dbReference type="OrthoDB" id="8693905at2759"/>
<dbReference type="GO" id="GO:0005524">
    <property type="term" value="F:ATP binding"/>
    <property type="evidence" value="ECO:0007669"/>
    <property type="project" value="UniProtKB-KW"/>
</dbReference>
<keyword evidence="4" id="KW-0812">Transmembrane</keyword>
<feature type="transmembrane region" description="Helical" evidence="4">
    <location>
        <begin position="149"/>
        <end position="169"/>
    </location>
</feature>
<accession>A0A238BPV4</accession>
<evidence type="ECO:0000256" key="3">
    <source>
        <dbReference type="ARBA" id="ARBA00022840"/>
    </source>
</evidence>
<dbReference type="Proteomes" id="UP000242913">
    <property type="component" value="Unassembled WGS sequence"/>
</dbReference>
<dbReference type="GO" id="GO:0004674">
    <property type="term" value="F:protein serine/threonine kinase activity"/>
    <property type="evidence" value="ECO:0007669"/>
    <property type="project" value="TreeGrafter"/>
</dbReference>
<dbReference type="InterPro" id="IPR050629">
    <property type="entry name" value="STE20/SPS1-PAK"/>
</dbReference>
<dbReference type="PROSITE" id="PS50011">
    <property type="entry name" value="PROTEIN_KINASE_DOM"/>
    <property type="match status" value="1"/>
</dbReference>
<dbReference type="InterPro" id="IPR000719">
    <property type="entry name" value="Prot_kinase_dom"/>
</dbReference>
<keyword evidence="7" id="KW-1185">Reference proteome</keyword>
<dbReference type="Gene3D" id="1.10.510.10">
    <property type="entry name" value="Transferase(Phosphotransferase) domain 1"/>
    <property type="match status" value="1"/>
</dbReference>
<dbReference type="SUPFAM" id="SSF56112">
    <property type="entry name" value="Protein kinase-like (PK-like)"/>
    <property type="match status" value="1"/>
</dbReference>
<protein>
    <recommendedName>
        <fullName evidence="5">Protein kinase domain-containing protein</fullName>
    </recommendedName>
</protein>
<comment type="similarity">
    <text evidence="1">Belongs to the protein kinase superfamily. STE Ser/Thr protein kinase family. STE20 subfamily.</text>
</comment>
<name>A0A238BPV4_9BILA</name>
<dbReference type="PANTHER" id="PTHR48012:SF16">
    <property type="entry name" value="NON-SPECIFIC SERINE_THREONINE PROTEIN KINASE"/>
    <property type="match status" value="1"/>
</dbReference>
<dbReference type="InterPro" id="IPR011009">
    <property type="entry name" value="Kinase-like_dom_sf"/>
</dbReference>
<evidence type="ECO:0000259" key="5">
    <source>
        <dbReference type="PROSITE" id="PS50011"/>
    </source>
</evidence>
<keyword evidence="2" id="KW-0547">Nucleotide-binding</keyword>
<dbReference type="AlphaFoldDB" id="A0A238BPV4"/>
<reference evidence="6 7" key="1">
    <citation type="submission" date="2015-12" db="EMBL/GenBank/DDBJ databases">
        <title>Draft genome of the nematode, Onchocerca flexuosa.</title>
        <authorList>
            <person name="Mitreva M."/>
        </authorList>
    </citation>
    <scope>NUCLEOTIDE SEQUENCE [LARGE SCALE GENOMIC DNA]</scope>
    <source>
        <strain evidence="6">Red Deer</strain>
    </source>
</reference>
<evidence type="ECO:0000256" key="2">
    <source>
        <dbReference type="ARBA" id="ARBA00022741"/>
    </source>
</evidence>
<feature type="non-terminal residue" evidence="6">
    <location>
        <position position="1"/>
    </location>
</feature>
<gene>
    <name evidence="6" type="ORF">X798_06006</name>
</gene>